<accession>A0A9N9G2S1</accession>
<comment type="caution">
    <text evidence="1">The sequence shown here is derived from an EMBL/GenBank/DDBJ whole genome shotgun (WGS) entry which is preliminary data.</text>
</comment>
<protein>
    <submittedName>
        <fullName evidence="1">2815_t:CDS:1</fullName>
    </submittedName>
</protein>
<keyword evidence="2" id="KW-1185">Reference proteome</keyword>
<dbReference type="AlphaFoldDB" id="A0A9N9G2S1"/>
<proteinExistence type="predicted"/>
<dbReference type="Proteomes" id="UP000789831">
    <property type="component" value="Unassembled WGS sequence"/>
</dbReference>
<name>A0A9N9G2S1_9GLOM</name>
<reference evidence="1" key="1">
    <citation type="submission" date="2021-06" db="EMBL/GenBank/DDBJ databases">
        <authorList>
            <person name="Kallberg Y."/>
            <person name="Tangrot J."/>
            <person name="Rosling A."/>
        </authorList>
    </citation>
    <scope>NUCLEOTIDE SEQUENCE</scope>
    <source>
        <strain evidence="1">MT106</strain>
    </source>
</reference>
<evidence type="ECO:0000313" key="2">
    <source>
        <dbReference type="Proteomes" id="UP000789831"/>
    </source>
</evidence>
<evidence type="ECO:0000313" key="1">
    <source>
        <dbReference type="EMBL" id="CAG8580657.1"/>
    </source>
</evidence>
<gene>
    <name evidence="1" type="ORF">AGERDE_LOCUS8104</name>
</gene>
<organism evidence="1 2">
    <name type="scientific">Ambispora gerdemannii</name>
    <dbReference type="NCBI Taxonomy" id="144530"/>
    <lineage>
        <taxon>Eukaryota</taxon>
        <taxon>Fungi</taxon>
        <taxon>Fungi incertae sedis</taxon>
        <taxon>Mucoromycota</taxon>
        <taxon>Glomeromycotina</taxon>
        <taxon>Glomeromycetes</taxon>
        <taxon>Archaeosporales</taxon>
        <taxon>Ambisporaceae</taxon>
        <taxon>Ambispora</taxon>
    </lineage>
</organism>
<sequence>MHFIHAPSSPNNFSTHRNSCISLSKCAIVNTISKCSFLERQASWQFSYYIRTSKELEKDELIAVVTDIHEPRKMLLS</sequence>
<dbReference type="EMBL" id="CAJVPL010001632">
    <property type="protein sequence ID" value="CAG8580657.1"/>
    <property type="molecule type" value="Genomic_DNA"/>
</dbReference>